<dbReference type="EMBL" id="FUZF01000001">
    <property type="protein sequence ID" value="SKB40801.1"/>
    <property type="molecule type" value="Genomic_DNA"/>
</dbReference>
<dbReference type="GO" id="GO:0003677">
    <property type="term" value="F:DNA binding"/>
    <property type="evidence" value="ECO:0007669"/>
    <property type="project" value="InterPro"/>
</dbReference>
<dbReference type="Proteomes" id="UP000190150">
    <property type="component" value="Unassembled WGS sequence"/>
</dbReference>
<dbReference type="STRING" id="1513896.SAMN05660841_00354"/>
<dbReference type="OrthoDB" id="770730at2"/>
<dbReference type="SUPFAM" id="SSF47413">
    <property type="entry name" value="lambda repressor-like DNA-binding domains"/>
    <property type="match status" value="1"/>
</dbReference>
<evidence type="ECO:0000313" key="3">
    <source>
        <dbReference type="Proteomes" id="UP000190150"/>
    </source>
</evidence>
<dbReference type="SMART" id="SM00530">
    <property type="entry name" value="HTH_XRE"/>
    <property type="match status" value="1"/>
</dbReference>
<evidence type="ECO:0000259" key="1">
    <source>
        <dbReference type="PROSITE" id="PS50943"/>
    </source>
</evidence>
<keyword evidence="3" id="KW-1185">Reference proteome</keyword>
<evidence type="ECO:0000313" key="2">
    <source>
        <dbReference type="EMBL" id="SKB40801.1"/>
    </source>
</evidence>
<accession>A0A1T5B0F9</accession>
<organism evidence="2 3">
    <name type="scientific">Sphingobacterium nematocida</name>
    <dbReference type="NCBI Taxonomy" id="1513896"/>
    <lineage>
        <taxon>Bacteria</taxon>
        <taxon>Pseudomonadati</taxon>
        <taxon>Bacteroidota</taxon>
        <taxon>Sphingobacteriia</taxon>
        <taxon>Sphingobacteriales</taxon>
        <taxon>Sphingobacteriaceae</taxon>
        <taxon>Sphingobacterium</taxon>
    </lineage>
</organism>
<proteinExistence type="predicted"/>
<dbReference type="RefSeq" id="WP_079640703.1">
    <property type="nucleotide sequence ID" value="NZ_FUZF01000001.1"/>
</dbReference>
<name>A0A1T5B0F9_9SPHI</name>
<dbReference type="CDD" id="cd00093">
    <property type="entry name" value="HTH_XRE"/>
    <property type="match status" value="1"/>
</dbReference>
<reference evidence="3" key="1">
    <citation type="submission" date="2017-02" db="EMBL/GenBank/DDBJ databases">
        <authorList>
            <person name="Varghese N."/>
            <person name="Submissions S."/>
        </authorList>
    </citation>
    <scope>NUCLEOTIDE SEQUENCE [LARGE SCALE GENOMIC DNA]</scope>
    <source>
        <strain evidence="3">DSM 24091</strain>
    </source>
</reference>
<dbReference type="InterPro" id="IPR010982">
    <property type="entry name" value="Lambda_DNA-bd_dom_sf"/>
</dbReference>
<feature type="domain" description="HTH cro/C1-type" evidence="1">
    <location>
        <begin position="47"/>
        <end position="101"/>
    </location>
</feature>
<gene>
    <name evidence="2" type="ORF">SAMN05660841_00354</name>
</gene>
<dbReference type="AlphaFoldDB" id="A0A1T5B0F9"/>
<dbReference type="Gene3D" id="1.10.260.40">
    <property type="entry name" value="lambda repressor-like DNA-binding domains"/>
    <property type="match status" value="1"/>
</dbReference>
<dbReference type="Pfam" id="PF01381">
    <property type="entry name" value="HTH_3"/>
    <property type="match status" value="1"/>
</dbReference>
<protein>
    <submittedName>
        <fullName evidence="2">Helix-turn-helix</fullName>
    </submittedName>
</protein>
<dbReference type="InterPro" id="IPR001387">
    <property type="entry name" value="Cro/C1-type_HTH"/>
</dbReference>
<sequence>MKLSRRKANQEKKGLLEANMIDQWLEQHGDPTVERLVKKNLAISDKIAAILESKGMKASDLATLMDKQKSEISKWLSGQHTFTTKTIVAIEAALDADIGFVEPI</sequence>
<dbReference type="PROSITE" id="PS50943">
    <property type="entry name" value="HTH_CROC1"/>
    <property type="match status" value="1"/>
</dbReference>